<name>A0A939DU14_9MICO</name>
<organism evidence="2 3">
    <name type="scientific">Microbacterium esteraromaticum</name>
    <dbReference type="NCBI Taxonomy" id="57043"/>
    <lineage>
        <taxon>Bacteria</taxon>
        <taxon>Bacillati</taxon>
        <taxon>Actinomycetota</taxon>
        <taxon>Actinomycetes</taxon>
        <taxon>Micrococcales</taxon>
        <taxon>Microbacteriaceae</taxon>
        <taxon>Microbacterium</taxon>
    </lineage>
</organism>
<reference evidence="2" key="1">
    <citation type="submission" date="2020-12" db="EMBL/GenBank/DDBJ databases">
        <title>PHA producing bacteria isolated from mangrove.</title>
        <authorList>
            <person name="Zheng W."/>
            <person name="Yu S."/>
            <person name="Huang Y."/>
        </authorList>
    </citation>
    <scope>NUCLEOTIDE SEQUENCE</scope>
    <source>
        <strain evidence="2">GN8-5</strain>
    </source>
</reference>
<comment type="caution">
    <text evidence="2">The sequence shown here is derived from an EMBL/GenBank/DDBJ whole genome shotgun (WGS) entry which is preliminary data.</text>
</comment>
<gene>
    <name evidence="2" type="ORF">JF543_04400</name>
</gene>
<dbReference type="Pfam" id="PF00293">
    <property type="entry name" value="NUDIX"/>
    <property type="match status" value="1"/>
</dbReference>
<accession>A0A939DU14</accession>
<dbReference type="InterPro" id="IPR015797">
    <property type="entry name" value="NUDIX_hydrolase-like_dom_sf"/>
</dbReference>
<proteinExistence type="predicted"/>
<evidence type="ECO:0000259" key="1">
    <source>
        <dbReference type="PROSITE" id="PS51462"/>
    </source>
</evidence>
<dbReference type="Proteomes" id="UP000664385">
    <property type="component" value="Unassembled WGS sequence"/>
</dbReference>
<feature type="domain" description="Nudix hydrolase" evidence="1">
    <location>
        <begin position="2"/>
        <end position="135"/>
    </location>
</feature>
<dbReference type="SUPFAM" id="SSF55811">
    <property type="entry name" value="Nudix"/>
    <property type="match status" value="1"/>
</dbReference>
<dbReference type="RefSeq" id="WP_206822829.1">
    <property type="nucleotide sequence ID" value="NZ_JAEMWU010000001.1"/>
</dbReference>
<dbReference type="InterPro" id="IPR000086">
    <property type="entry name" value="NUDIX_hydrolase_dom"/>
</dbReference>
<evidence type="ECO:0000313" key="2">
    <source>
        <dbReference type="EMBL" id="MBN8205195.1"/>
    </source>
</evidence>
<evidence type="ECO:0000313" key="3">
    <source>
        <dbReference type="Proteomes" id="UP000664385"/>
    </source>
</evidence>
<protein>
    <submittedName>
        <fullName evidence="2">NUDIX domain-containing protein</fullName>
    </submittedName>
</protein>
<dbReference type="PROSITE" id="PS51462">
    <property type="entry name" value="NUDIX"/>
    <property type="match status" value="1"/>
</dbReference>
<dbReference type="Gene3D" id="3.90.79.10">
    <property type="entry name" value="Nucleoside Triphosphate Pyrophosphohydrolase"/>
    <property type="match status" value="1"/>
</dbReference>
<dbReference type="AlphaFoldDB" id="A0A939DU14"/>
<sequence>MRVRQMTSVWIHRDDEVLLLLRRGSRVIPDSYVGIGGHLDDNETADPAQGALRELREEVGLTEDDLMDFGLRCVAVREMGDEVRINYYFAGRLRDDREAPITCTEGELRWFPLDAAFDDLPMPPTGRAALVDWITRGRPTDGIRFVAVDKADAVVVQHGSGAGDLRSAVQAAADRARALNDAVDLAEAAFARRRAHGATADEIAVELGVLHGVATRLLAGNLPLGALIRSAEYSADDAHAVARRRAAFRDAAVDANAAAGG</sequence>
<dbReference type="EMBL" id="JAEMWU010000001">
    <property type="protein sequence ID" value="MBN8205195.1"/>
    <property type="molecule type" value="Genomic_DNA"/>
</dbReference>